<dbReference type="InterPro" id="IPR050438">
    <property type="entry name" value="LMW_PTPase"/>
</dbReference>
<name>A0ABW5SDU4_9FLAO</name>
<feature type="domain" description="Phosphotyrosine protein phosphatase I" evidence="5">
    <location>
        <begin position="2"/>
        <end position="148"/>
    </location>
</feature>
<evidence type="ECO:0000256" key="4">
    <source>
        <dbReference type="ARBA" id="ARBA00022912"/>
    </source>
</evidence>
<reference evidence="7" key="1">
    <citation type="journal article" date="2019" name="Int. J. Syst. Evol. Microbiol.">
        <title>The Global Catalogue of Microorganisms (GCM) 10K type strain sequencing project: providing services to taxonomists for standard genome sequencing and annotation.</title>
        <authorList>
            <consortium name="The Broad Institute Genomics Platform"/>
            <consortium name="The Broad Institute Genome Sequencing Center for Infectious Disease"/>
            <person name="Wu L."/>
            <person name="Ma J."/>
        </authorList>
    </citation>
    <scope>NUCLEOTIDE SEQUENCE [LARGE SCALE GENOMIC DNA]</scope>
    <source>
        <strain evidence="7">KCTC 42255</strain>
    </source>
</reference>
<evidence type="ECO:0000256" key="1">
    <source>
        <dbReference type="ARBA" id="ARBA00011063"/>
    </source>
</evidence>
<organism evidence="6 7">
    <name type="scientific">Mesonia sediminis</name>
    <dbReference type="NCBI Taxonomy" id="1703946"/>
    <lineage>
        <taxon>Bacteria</taxon>
        <taxon>Pseudomonadati</taxon>
        <taxon>Bacteroidota</taxon>
        <taxon>Flavobacteriia</taxon>
        <taxon>Flavobacteriales</taxon>
        <taxon>Flavobacteriaceae</taxon>
        <taxon>Mesonia</taxon>
    </lineage>
</organism>
<keyword evidence="3 6" id="KW-0378">Hydrolase</keyword>
<dbReference type="PANTHER" id="PTHR11717:SF7">
    <property type="entry name" value="LOW MOLECULAR WEIGHT PHOSPHOTYROSINE PROTEIN PHOSPHATASE"/>
    <property type="match status" value="1"/>
</dbReference>
<protein>
    <recommendedName>
        <fullName evidence="2">protein-tyrosine-phosphatase</fullName>
        <ecNumber evidence="2">3.1.3.48</ecNumber>
    </recommendedName>
</protein>
<dbReference type="CDD" id="cd16343">
    <property type="entry name" value="LMWPTP"/>
    <property type="match status" value="1"/>
</dbReference>
<dbReference type="RefSeq" id="WP_379044915.1">
    <property type="nucleotide sequence ID" value="NZ_JBHULZ010000023.1"/>
</dbReference>
<dbReference type="GO" id="GO:0004725">
    <property type="term" value="F:protein tyrosine phosphatase activity"/>
    <property type="evidence" value="ECO:0007669"/>
    <property type="project" value="UniProtKB-EC"/>
</dbReference>
<dbReference type="Gene3D" id="3.40.50.2300">
    <property type="match status" value="1"/>
</dbReference>
<dbReference type="InterPro" id="IPR023485">
    <property type="entry name" value="Ptyr_pPase"/>
</dbReference>
<accession>A0ABW5SDU4</accession>
<keyword evidence="7" id="KW-1185">Reference proteome</keyword>
<dbReference type="PANTHER" id="PTHR11717">
    <property type="entry name" value="LOW MOLECULAR WEIGHT PROTEIN TYROSINE PHOSPHATASE"/>
    <property type="match status" value="1"/>
</dbReference>
<dbReference type="PRINTS" id="PR00719">
    <property type="entry name" value="LMWPTPASE"/>
</dbReference>
<keyword evidence="4" id="KW-0904">Protein phosphatase</keyword>
<evidence type="ECO:0000256" key="3">
    <source>
        <dbReference type="ARBA" id="ARBA00022801"/>
    </source>
</evidence>
<evidence type="ECO:0000313" key="7">
    <source>
        <dbReference type="Proteomes" id="UP001597357"/>
    </source>
</evidence>
<dbReference type="EC" id="3.1.3.48" evidence="2"/>
<evidence type="ECO:0000256" key="2">
    <source>
        <dbReference type="ARBA" id="ARBA00013064"/>
    </source>
</evidence>
<dbReference type="EMBL" id="JBHULZ010000023">
    <property type="protein sequence ID" value="MFD2697304.1"/>
    <property type="molecule type" value="Genomic_DNA"/>
</dbReference>
<gene>
    <name evidence="6" type="ORF">ACFSQ0_04810</name>
</gene>
<dbReference type="InterPro" id="IPR017867">
    <property type="entry name" value="Tyr_phospatase_low_mol_wt"/>
</dbReference>
<evidence type="ECO:0000259" key="5">
    <source>
        <dbReference type="SMART" id="SM00226"/>
    </source>
</evidence>
<dbReference type="Pfam" id="PF01451">
    <property type="entry name" value="LMWPc"/>
    <property type="match status" value="1"/>
</dbReference>
<comment type="similarity">
    <text evidence="1">Belongs to the low molecular weight phosphotyrosine protein phosphatase family.</text>
</comment>
<sequence>MMRVLMVCLGNICRSPLAEGLLKSKLDPNKVFVDSAGTSNYHVNDAPDKRSIAIARKHNLDISQQRGRQFEVKDFDRFDLIYVMDNSNYKDIVKLARTNQDKKKVHLILNELFVDENADVPDPYYGGDHGFQHVYSLLDEATDEIIKKINKDS</sequence>
<dbReference type="InterPro" id="IPR036196">
    <property type="entry name" value="Ptyr_pPase_sf"/>
</dbReference>
<dbReference type="Proteomes" id="UP001597357">
    <property type="component" value="Unassembled WGS sequence"/>
</dbReference>
<dbReference type="SUPFAM" id="SSF52788">
    <property type="entry name" value="Phosphotyrosine protein phosphatases I"/>
    <property type="match status" value="1"/>
</dbReference>
<dbReference type="SMART" id="SM00226">
    <property type="entry name" value="LMWPc"/>
    <property type="match status" value="1"/>
</dbReference>
<proteinExistence type="inferred from homology"/>
<comment type="caution">
    <text evidence="6">The sequence shown here is derived from an EMBL/GenBank/DDBJ whole genome shotgun (WGS) entry which is preliminary data.</text>
</comment>
<evidence type="ECO:0000313" key="6">
    <source>
        <dbReference type="EMBL" id="MFD2697304.1"/>
    </source>
</evidence>